<protein>
    <submittedName>
        <fullName evidence="2">Uncharacterized protein</fullName>
    </submittedName>
</protein>
<name>A0A5C7WB21_AQUAC</name>
<sequence length="111" mass="12435">MGKGFLLALALLWAALPMIWLALMLQRFSFTRIPGTLLHWLSFISFALGCAVMASLAQVMAERNDWVFALQFGGAFSAIPVVICTVHYCRRAYAWLVNTGRIQARQPDQTD</sequence>
<feature type="transmembrane region" description="Helical" evidence="1">
    <location>
        <begin position="66"/>
        <end position="89"/>
    </location>
</feature>
<organism evidence="2 3">
    <name type="scientific">Aquipseudomonas alcaligenes</name>
    <name type="common">Pseudomonas alcaligenes</name>
    <dbReference type="NCBI Taxonomy" id="43263"/>
    <lineage>
        <taxon>Bacteria</taxon>
        <taxon>Pseudomonadati</taxon>
        <taxon>Pseudomonadota</taxon>
        <taxon>Gammaproteobacteria</taxon>
        <taxon>Pseudomonadales</taxon>
        <taxon>Pseudomonadaceae</taxon>
        <taxon>Aquipseudomonas</taxon>
    </lineage>
</organism>
<keyword evidence="1" id="KW-0812">Transmembrane</keyword>
<accession>A0A5C7WB21</accession>
<evidence type="ECO:0000313" key="3">
    <source>
        <dbReference type="Proteomes" id="UP000321110"/>
    </source>
</evidence>
<evidence type="ECO:0000313" key="2">
    <source>
        <dbReference type="EMBL" id="TXI34530.1"/>
    </source>
</evidence>
<comment type="caution">
    <text evidence="2">The sequence shown here is derived from an EMBL/GenBank/DDBJ whole genome shotgun (WGS) entry which is preliminary data.</text>
</comment>
<evidence type="ECO:0000256" key="1">
    <source>
        <dbReference type="SAM" id="Phobius"/>
    </source>
</evidence>
<proteinExistence type="predicted"/>
<feature type="transmembrane region" description="Helical" evidence="1">
    <location>
        <begin position="37"/>
        <end position="60"/>
    </location>
</feature>
<gene>
    <name evidence="2" type="ORF">E6Q69_03655</name>
</gene>
<dbReference type="Proteomes" id="UP000321110">
    <property type="component" value="Unassembled WGS sequence"/>
</dbReference>
<dbReference type="AlphaFoldDB" id="A0A5C7WB21"/>
<feature type="transmembrane region" description="Helical" evidence="1">
    <location>
        <begin position="6"/>
        <end position="25"/>
    </location>
</feature>
<keyword evidence="1" id="KW-0472">Membrane</keyword>
<dbReference type="EMBL" id="SSFO01000065">
    <property type="protein sequence ID" value="TXI34530.1"/>
    <property type="molecule type" value="Genomic_DNA"/>
</dbReference>
<keyword evidence="1" id="KW-1133">Transmembrane helix</keyword>
<reference evidence="2 3" key="1">
    <citation type="submission" date="2018-09" db="EMBL/GenBank/DDBJ databases">
        <title>Metagenome Assembled Genomes from an Advanced Water Purification Facility.</title>
        <authorList>
            <person name="Stamps B.W."/>
            <person name="Spear J.R."/>
        </authorList>
    </citation>
    <scope>NUCLEOTIDE SEQUENCE [LARGE SCALE GENOMIC DNA]</scope>
    <source>
        <strain evidence="2">Bin_52_1</strain>
    </source>
</reference>